<accession>A0A803QM85</accession>
<dbReference type="Gramene" id="evm.model.10.2136">
    <property type="protein sequence ID" value="cds.evm.model.10.2136"/>
    <property type="gene ID" value="evm.TU.10.2136"/>
</dbReference>
<keyword evidence="2" id="KW-1185">Reference proteome</keyword>
<sequence>MFLKLVMGDLAGFRPNSIPIFIPISFCIQLQAPPRFKQRGPFRGKDLNGEKRRCGPGYVGDTVAMILRSPVTEETPLKEFKEICRSRIYKQFGETIANKVVRGPIDNGSLRNLLFRKPSIAMSPIDFLNGSLPWFNPDNSNPDGKVAPPFPVSHLM</sequence>
<dbReference type="EnsemblPlants" id="evm.model.10.2136">
    <property type="protein sequence ID" value="cds.evm.model.10.2136"/>
    <property type="gene ID" value="evm.TU.10.2136"/>
</dbReference>
<dbReference type="Proteomes" id="UP000596661">
    <property type="component" value="Unassembled WGS sequence"/>
</dbReference>
<name>A0A803QM85_CANSA</name>
<dbReference type="AlphaFoldDB" id="A0A803QM85"/>
<protein>
    <submittedName>
        <fullName evidence="1">Uncharacterized protein</fullName>
    </submittedName>
</protein>
<organism evidence="1 2">
    <name type="scientific">Cannabis sativa</name>
    <name type="common">Hemp</name>
    <name type="synonym">Marijuana</name>
    <dbReference type="NCBI Taxonomy" id="3483"/>
    <lineage>
        <taxon>Eukaryota</taxon>
        <taxon>Viridiplantae</taxon>
        <taxon>Streptophyta</taxon>
        <taxon>Embryophyta</taxon>
        <taxon>Tracheophyta</taxon>
        <taxon>Spermatophyta</taxon>
        <taxon>Magnoliopsida</taxon>
        <taxon>eudicotyledons</taxon>
        <taxon>Gunneridae</taxon>
        <taxon>Pentapetalae</taxon>
        <taxon>rosids</taxon>
        <taxon>fabids</taxon>
        <taxon>Rosales</taxon>
        <taxon>Cannabaceae</taxon>
        <taxon>Cannabis</taxon>
    </lineage>
</organism>
<evidence type="ECO:0000313" key="2">
    <source>
        <dbReference type="Proteomes" id="UP000596661"/>
    </source>
</evidence>
<proteinExistence type="predicted"/>
<evidence type="ECO:0000313" key="1">
    <source>
        <dbReference type="EnsemblPlants" id="cds.evm.model.10.2136"/>
    </source>
</evidence>
<reference evidence="1" key="1">
    <citation type="submission" date="2021-03" db="UniProtKB">
        <authorList>
            <consortium name="EnsemblPlants"/>
        </authorList>
    </citation>
    <scope>IDENTIFICATION</scope>
</reference>
<dbReference type="EMBL" id="UZAU01000836">
    <property type="status" value="NOT_ANNOTATED_CDS"/>
    <property type="molecule type" value="Genomic_DNA"/>
</dbReference>